<gene>
    <name evidence="7" type="ORF">SAMN04489810_0144</name>
</gene>
<dbReference type="InterPro" id="IPR050109">
    <property type="entry name" value="HTH-type_TetR-like_transc_reg"/>
</dbReference>
<feature type="domain" description="HTH tetR-type" evidence="6">
    <location>
        <begin position="19"/>
        <end position="78"/>
    </location>
</feature>
<keyword evidence="2 4" id="KW-0238">DNA-binding</keyword>
<feature type="compositionally biased region" description="Basic and acidic residues" evidence="5">
    <location>
        <begin position="1"/>
        <end position="10"/>
    </location>
</feature>
<dbReference type="Pfam" id="PF00440">
    <property type="entry name" value="TetR_N"/>
    <property type="match status" value="1"/>
</dbReference>
<dbReference type="PRINTS" id="PR00455">
    <property type="entry name" value="HTHTETR"/>
</dbReference>
<evidence type="ECO:0000256" key="2">
    <source>
        <dbReference type="ARBA" id="ARBA00023125"/>
    </source>
</evidence>
<dbReference type="InterPro" id="IPR009057">
    <property type="entry name" value="Homeodomain-like_sf"/>
</dbReference>
<dbReference type="PANTHER" id="PTHR30055">
    <property type="entry name" value="HTH-TYPE TRANSCRIPTIONAL REGULATOR RUTR"/>
    <property type="match status" value="1"/>
</dbReference>
<evidence type="ECO:0000256" key="5">
    <source>
        <dbReference type="SAM" id="MobiDB-lite"/>
    </source>
</evidence>
<reference evidence="7 8" key="1">
    <citation type="submission" date="2016-10" db="EMBL/GenBank/DDBJ databases">
        <authorList>
            <person name="de Groot N.N."/>
        </authorList>
    </citation>
    <scope>NUCLEOTIDE SEQUENCE [LARGE SCALE GENOMIC DNA]</scope>
    <source>
        <strain evidence="7 8">DSM 23142</strain>
    </source>
</reference>
<feature type="region of interest" description="Disordered" evidence="5">
    <location>
        <begin position="1"/>
        <end position="21"/>
    </location>
</feature>
<evidence type="ECO:0000313" key="7">
    <source>
        <dbReference type="EMBL" id="SDG38227.1"/>
    </source>
</evidence>
<dbReference type="GO" id="GO:0003700">
    <property type="term" value="F:DNA-binding transcription factor activity"/>
    <property type="evidence" value="ECO:0007669"/>
    <property type="project" value="TreeGrafter"/>
</dbReference>
<evidence type="ECO:0000256" key="4">
    <source>
        <dbReference type="PROSITE-ProRule" id="PRU00335"/>
    </source>
</evidence>
<dbReference type="AlphaFoldDB" id="A0A1G7TSI9"/>
<keyword evidence="1" id="KW-0805">Transcription regulation</keyword>
<dbReference type="Gene3D" id="1.10.357.10">
    <property type="entry name" value="Tetracycline Repressor, domain 2"/>
    <property type="match status" value="1"/>
</dbReference>
<evidence type="ECO:0000256" key="1">
    <source>
        <dbReference type="ARBA" id="ARBA00023015"/>
    </source>
</evidence>
<dbReference type="PROSITE" id="PS50977">
    <property type="entry name" value="HTH_TETR_2"/>
    <property type="match status" value="1"/>
</dbReference>
<name>A0A1G7TSI9_9MICO</name>
<evidence type="ECO:0000259" key="6">
    <source>
        <dbReference type="PROSITE" id="PS50977"/>
    </source>
</evidence>
<dbReference type="SUPFAM" id="SSF46689">
    <property type="entry name" value="Homeodomain-like"/>
    <property type="match status" value="1"/>
</dbReference>
<accession>A0A1G7TSI9</accession>
<keyword evidence="8" id="KW-1185">Reference proteome</keyword>
<dbReference type="RefSeq" id="WP_091485012.1">
    <property type="nucleotide sequence ID" value="NZ_LT629692.1"/>
</dbReference>
<dbReference type="STRING" id="370764.SAMN04489810_0144"/>
<dbReference type="InterPro" id="IPR001647">
    <property type="entry name" value="HTH_TetR"/>
</dbReference>
<evidence type="ECO:0000256" key="3">
    <source>
        <dbReference type="ARBA" id="ARBA00023163"/>
    </source>
</evidence>
<keyword evidence="3" id="KW-0804">Transcription</keyword>
<feature type="DNA-binding region" description="H-T-H motif" evidence="4">
    <location>
        <begin position="41"/>
        <end position="60"/>
    </location>
</feature>
<evidence type="ECO:0000313" key="8">
    <source>
        <dbReference type="Proteomes" id="UP000199009"/>
    </source>
</evidence>
<dbReference type="EMBL" id="LT629692">
    <property type="protein sequence ID" value="SDG38227.1"/>
    <property type="molecule type" value="Genomic_DNA"/>
</dbReference>
<dbReference type="Proteomes" id="UP000199009">
    <property type="component" value="Chromosome I"/>
</dbReference>
<proteinExistence type="predicted"/>
<sequence length="189" mass="20437">MLNGEEEPKRPNRGPAAGPGNRRALITAAREVYAIDGLSAPFSAVAKRAGVGQGSLYRHFPDRTALAVAVFEENLIDLEAVTAPAERTIDDLLDRVVDQAMVATAFIELITADLYDPRIAPLGIRFRSVVATLLEREQTLGHVGAHVDTEDVMLAVGMLATALARTRDDERADVARRARALLRAAFAPR</sequence>
<dbReference type="GO" id="GO:0000976">
    <property type="term" value="F:transcription cis-regulatory region binding"/>
    <property type="evidence" value="ECO:0007669"/>
    <property type="project" value="TreeGrafter"/>
</dbReference>
<organism evidence="7 8">
    <name type="scientific">Microbacterium pygmaeum</name>
    <dbReference type="NCBI Taxonomy" id="370764"/>
    <lineage>
        <taxon>Bacteria</taxon>
        <taxon>Bacillati</taxon>
        <taxon>Actinomycetota</taxon>
        <taxon>Actinomycetes</taxon>
        <taxon>Micrococcales</taxon>
        <taxon>Microbacteriaceae</taxon>
        <taxon>Microbacterium</taxon>
    </lineage>
</organism>
<protein>
    <submittedName>
        <fullName evidence="7">Regulatory protein, tetR family</fullName>
    </submittedName>
</protein>
<dbReference type="OrthoDB" id="3192968at2"/>
<dbReference type="PANTHER" id="PTHR30055:SF234">
    <property type="entry name" value="HTH-TYPE TRANSCRIPTIONAL REGULATOR BETI"/>
    <property type="match status" value="1"/>
</dbReference>